<name>A0A2T2WVW9_SULTH</name>
<accession>A0A2T2WVW9</accession>
<proteinExistence type="predicted"/>
<gene>
    <name evidence="1" type="ORF">C7B47_10810</name>
</gene>
<dbReference type="AlphaFoldDB" id="A0A2T2WVW9"/>
<evidence type="ECO:0000313" key="2">
    <source>
        <dbReference type="Proteomes" id="UP000242705"/>
    </source>
</evidence>
<evidence type="ECO:0000313" key="1">
    <source>
        <dbReference type="EMBL" id="PSR26380.1"/>
    </source>
</evidence>
<organism evidence="1 2">
    <name type="scientific">Sulfobacillus thermosulfidooxidans</name>
    <dbReference type="NCBI Taxonomy" id="28034"/>
    <lineage>
        <taxon>Bacteria</taxon>
        <taxon>Bacillati</taxon>
        <taxon>Bacillota</taxon>
        <taxon>Clostridia</taxon>
        <taxon>Eubacteriales</taxon>
        <taxon>Clostridiales Family XVII. Incertae Sedis</taxon>
        <taxon>Sulfobacillus</taxon>
    </lineage>
</organism>
<dbReference type="Proteomes" id="UP000242705">
    <property type="component" value="Unassembled WGS sequence"/>
</dbReference>
<sequence length="70" mass="8219">MNDKIRYLKRNHFHPVFSCNPLHSDSAQKSTFSHFFFATLGLGLILKWALPSHPLELLTDLSFWIYSLLR</sequence>
<protein>
    <submittedName>
        <fullName evidence="1">Uncharacterized protein</fullName>
    </submittedName>
</protein>
<dbReference type="EMBL" id="PXYX01000023">
    <property type="protein sequence ID" value="PSR26380.1"/>
    <property type="molecule type" value="Genomic_DNA"/>
</dbReference>
<reference evidence="1 2" key="1">
    <citation type="journal article" date="2014" name="BMC Genomics">
        <title>Comparison of environmental and isolate Sulfobacillus genomes reveals diverse carbon, sulfur, nitrogen, and hydrogen metabolisms.</title>
        <authorList>
            <person name="Justice N.B."/>
            <person name="Norman A."/>
            <person name="Brown C.T."/>
            <person name="Singh A."/>
            <person name="Thomas B.C."/>
            <person name="Banfield J.F."/>
        </authorList>
    </citation>
    <scope>NUCLEOTIDE SEQUENCE [LARGE SCALE GENOMIC DNA]</scope>
    <source>
        <strain evidence="1">AMDSBA5</strain>
    </source>
</reference>
<comment type="caution">
    <text evidence="1">The sequence shown here is derived from an EMBL/GenBank/DDBJ whole genome shotgun (WGS) entry which is preliminary data.</text>
</comment>